<keyword evidence="2" id="KW-1185">Reference proteome</keyword>
<comment type="caution">
    <text evidence="1">The sequence shown here is derived from an EMBL/GenBank/DDBJ whole genome shotgun (WGS) entry which is preliminary data.</text>
</comment>
<dbReference type="AlphaFoldDB" id="A0A4Z2IG33"/>
<evidence type="ECO:0000313" key="2">
    <source>
        <dbReference type="Proteomes" id="UP000314294"/>
    </source>
</evidence>
<proteinExistence type="predicted"/>
<gene>
    <name evidence="1" type="ORF">EYF80_012815</name>
</gene>
<accession>A0A4Z2IG33</accession>
<evidence type="ECO:0000313" key="1">
    <source>
        <dbReference type="EMBL" id="TNN76969.1"/>
    </source>
</evidence>
<protein>
    <submittedName>
        <fullName evidence="1">Uncharacterized protein</fullName>
    </submittedName>
</protein>
<reference evidence="1 2" key="1">
    <citation type="submission" date="2019-03" db="EMBL/GenBank/DDBJ databases">
        <title>First draft genome of Liparis tanakae, snailfish: a comprehensive survey of snailfish specific genes.</title>
        <authorList>
            <person name="Kim W."/>
            <person name="Song I."/>
            <person name="Jeong J.-H."/>
            <person name="Kim D."/>
            <person name="Kim S."/>
            <person name="Ryu S."/>
            <person name="Song J.Y."/>
            <person name="Lee S.K."/>
        </authorList>
    </citation>
    <scope>NUCLEOTIDE SEQUENCE [LARGE SCALE GENOMIC DNA]</scope>
    <source>
        <tissue evidence="1">Muscle</tissue>
    </source>
</reference>
<name>A0A4Z2IG33_9TELE</name>
<sequence>MLSAGPTVPVDLWGIPLHSPHMPLTSSAHRIGHDPIHLRAVVKMECCYTVSHGDTLTGLQSNSQLLMITALDRARSFADSPLLISNYPEKTWRGNSDAQENVFPGHAPRVSLCRCHRSSEHRRRDGNTALHSFNCKPANAASRAASQCAHLGPGASRRRRVCGGKTWNVSRGPKQGALKDISITSRQAGPYVVVTSPGDTNRCPAPCQHAPSWKSTGHTALRSTAGGTQRSQALIWQPGLLTARAES</sequence>
<organism evidence="1 2">
    <name type="scientific">Liparis tanakae</name>
    <name type="common">Tanaka's snailfish</name>
    <dbReference type="NCBI Taxonomy" id="230148"/>
    <lineage>
        <taxon>Eukaryota</taxon>
        <taxon>Metazoa</taxon>
        <taxon>Chordata</taxon>
        <taxon>Craniata</taxon>
        <taxon>Vertebrata</taxon>
        <taxon>Euteleostomi</taxon>
        <taxon>Actinopterygii</taxon>
        <taxon>Neopterygii</taxon>
        <taxon>Teleostei</taxon>
        <taxon>Neoteleostei</taxon>
        <taxon>Acanthomorphata</taxon>
        <taxon>Eupercaria</taxon>
        <taxon>Perciformes</taxon>
        <taxon>Cottioidei</taxon>
        <taxon>Cottales</taxon>
        <taxon>Liparidae</taxon>
        <taxon>Liparis</taxon>
    </lineage>
</organism>
<dbReference type="EMBL" id="SRLO01000088">
    <property type="protein sequence ID" value="TNN76969.1"/>
    <property type="molecule type" value="Genomic_DNA"/>
</dbReference>
<dbReference type="Proteomes" id="UP000314294">
    <property type="component" value="Unassembled WGS sequence"/>
</dbReference>